<dbReference type="EC" id="1.10.3.16" evidence="9"/>
<dbReference type="InterPro" id="IPR053451">
    <property type="entry name" value="Phenazine_biosynth_oxidase"/>
</dbReference>
<feature type="domain" description="Pyridoxamine 5'-phosphate oxidase N-terminal" evidence="7">
    <location>
        <begin position="55"/>
        <end position="155"/>
    </location>
</feature>
<dbReference type="RefSeq" id="WP_369147958.1">
    <property type="nucleotide sequence ID" value="NZ_CP163444.1"/>
</dbReference>
<dbReference type="InterPro" id="IPR019576">
    <property type="entry name" value="Pyridoxamine_oxidase_dimer_C"/>
</dbReference>
<feature type="binding site" evidence="5">
    <location>
        <position position="97"/>
    </location>
    <ligand>
        <name>FMN</name>
        <dbReference type="ChEBI" id="CHEBI:58210"/>
    </ligand>
</feature>
<dbReference type="Gene3D" id="2.30.110.10">
    <property type="entry name" value="Electron Transport, Fmn-binding Protein, Chain A"/>
    <property type="match status" value="1"/>
</dbReference>
<protein>
    <submittedName>
        <fullName evidence="9">Phenazine biosynthesis FMN-dependent oxidase PhzG</fullName>
        <ecNumber evidence="9">1.10.3.16</ecNumber>
    </submittedName>
</protein>
<feature type="domain" description="Pyridoxine 5'-phosphate oxidase dimerisation C-terminal" evidence="8">
    <location>
        <begin position="190"/>
        <end position="226"/>
    </location>
</feature>
<dbReference type="InterPro" id="IPR012349">
    <property type="entry name" value="Split_barrel_FMN-bd"/>
</dbReference>
<dbReference type="Pfam" id="PF01243">
    <property type="entry name" value="PNPOx_N"/>
    <property type="match status" value="1"/>
</dbReference>
<reference evidence="9" key="1">
    <citation type="submission" date="2024-07" db="EMBL/GenBank/DDBJ databases">
        <authorList>
            <person name="Yu S.T."/>
        </authorList>
    </citation>
    <scope>NUCLEOTIDE SEQUENCE</scope>
    <source>
        <strain evidence="9">R44</strain>
    </source>
</reference>
<comment type="cofactor">
    <cofactor evidence="5">
        <name>FMN</name>
        <dbReference type="ChEBI" id="CHEBI:58210"/>
    </cofactor>
    <text evidence="5">Binds 1 FMN per subunit.</text>
</comment>
<dbReference type="GO" id="GO:0008615">
    <property type="term" value="P:pyridoxine biosynthetic process"/>
    <property type="evidence" value="ECO:0007669"/>
    <property type="project" value="InterPro"/>
</dbReference>
<keyword evidence="3 5" id="KW-0288">FMN</keyword>
<evidence type="ECO:0000256" key="2">
    <source>
        <dbReference type="ARBA" id="ARBA00022630"/>
    </source>
</evidence>
<feature type="region of interest" description="Disordered" evidence="6">
    <location>
        <begin position="1"/>
        <end position="23"/>
    </location>
</feature>
<organism evidence="9">
    <name type="scientific">Streptomyces sp. R44</name>
    <dbReference type="NCBI Taxonomy" id="3238633"/>
    <lineage>
        <taxon>Bacteria</taxon>
        <taxon>Bacillati</taxon>
        <taxon>Actinomycetota</taxon>
        <taxon>Actinomycetes</taxon>
        <taxon>Kitasatosporales</taxon>
        <taxon>Streptomycetaceae</taxon>
        <taxon>Streptomyces</taxon>
    </lineage>
</organism>
<name>A0AB39T4T6_9ACTN</name>
<keyword evidence="4 9" id="KW-0560">Oxidoreductase</keyword>
<evidence type="ECO:0000259" key="7">
    <source>
        <dbReference type="Pfam" id="PF01243"/>
    </source>
</evidence>
<evidence type="ECO:0000259" key="8">
    <source>
        <dbReference type="Pfam" id="PF10590"/>
    </source>
</evidence>
<dbReference type="PROSITE" id="PS01064">
    <property type="entry name" value="PYRIDOX_OXIDASE"/>
    <property type="match status" value="1"/>
</dbReference>
<dbReference type="GO" id="GO:0010181">
    <property type="term" value="F:FMN binding"/>
    <property type="evidence" value="ECO:0007669"/>
    <property type="project" value="InterPro"/>
</dbReference>
<evidence type="ECO:0000313" key="9">
    <source>
        <dbReference type="EMBL" id="XDQ75432.1"/>
    </source>
</evidence>
<feature type="binding site" evidence="5">
    <location>
        <position position="96"/>
    </location>
    <ligand>
        <name>FMN</name>
        <dbReference type="ChEBI" id="CHEBI:58210"/>
    </ligand>
</feature>
<feature type="binding site" evidence="5">
    <location>
        <position position="199"/>
    </location>
    <ligand>
        <name>FMN</name>
        <dbReference type="ChEBI" id="CHEBI:58210"/>
    </ligand>
</feature>
<evidence type="ECO:0000256" key="1">
    <source>
        <dbReference type="ARBA" id="ARBA00007301"/>
    </source>
</evidence>
<dbReference type="EMBL" id="CP163444">
    <property type="protein sequence ID" value="XDQ75432.1"/>
    <property type="molecule type" value="Genomic_DNA"/>
</dbReference>
<keyword evidence="2" id="KW-0285">Flavoprotein</keyword>
<dbReference type="PIRSF" id="PIRSF000190">
    <property type="entry name" value="Pyd_amn-ph_oxd"/>
    <property type="match status" value="1"/>
</dbReference>
<dbReference type="Pfam" id="PF10590">
    <property type="entry name" value="PNP_phzG_C"/>
    <property type="match status" value="1"/>
</dbReference>
<dbReference type="SUPFAM" id="SSF50475">
    <property type="entry name" value="FMN-binding split barrel"/>
    <property type="match status" value="1"/>
</dbReference>
<dbReference type="InterPro" id="IPR000659">
    <property type="entry name" value="Pyridox_Oxase"/>
</dbReference>
<dbReference type="PANTHER" id="PTHR10851">
    <property type="entry name" value="PYRIDOXINE-5-PHOSPHATE OXIDASE"/>
    <property type="match status" value="1"/>
</dbReference>
<feature type="binding site" evidence="5">
    <location>
        <position position="209"/>
    </location>
    <ligand>
        <name>FMN</name>
        <dbReference type="ChEBI" id="CHEBI:58210"/>
    </ligand>
</feature>
<dbReference type="GO" id="GO:0004733">
    <property type="term" value="F:pyridoxamine phosphate oxidase activity"/>
    <property type="evidence" value="ECO:0007669"/>
    <property type="project" value="InterPro"/>
</dbReference>
<feature type="binding site" evidence="5">
    <location>
        <position position="119"/>
    </location>
    <ligand>
        <name>FMN</name>
        <dbReference type="ChEBI" id="CHEBI:58210"/>
    </ligand>
</feature>
<proteinExistence type="inferred from homology"/>
<evidence type="ECO:0000256" key="6">
    <source>
        <dbReference type="SAM" id="MobiDB-lite"/>
    </source>
</evidence>
<gene>
    <name evidence="9" type="primary">phzG</name>
    <name evidence="9" type="ORF">AB5J54_35080</name>
</gene>
<sequence>MSDSTGTTAHARHTTGRSETLTGTVRLPFPEYADPPADPVALLRCWLVQAEELGVREPRALALATATAAGGPSSRIVAVNRITDTGLVFATHRGSRKERELAVDPRASGLLYWRETSRQISLAGRVRRLPDATADALWSARPVFTHAMTVASRQSEPLGSLAEVAALRDRAARLAAAGPRPRPAAYLALELVPEEVEFWADGTGRLHERLRYTRGPEGWRAVRLQP</sequence>
<comment type="similarity">
    <text evidence="1">Belongs to the pyridoxamine 5'-phosphate oxidase family.</text>
</comment>
<dbReference type="PANTHER" id="PTHR10851:SF0">
    <property type="entry name" value="PYRIDOXINE-5'-PHOSPHATE OXIDASE"/>
    <property type="match status" value="1"/>
</dbReference>
<feature type="binding site" evidence="5">
    <location>
        <begin position="154"/>
        <end position="155"/>
    </location>
    <ligand>
        <name>FMN</name>
        <dbReference type="ChEBI" id="CHEBI:58210"/>
    </ligand>
</feature>
<dbReference type="InterPro" id="IPR011576">
    <property type="entry name" value="Pyridox_Oxase_N"/>
</dbReference>
<accession>A0AB39T4T6</accession>
<evidence type="ECO:0000256" key="3">
    <source>
        <dbReference type="ARBA" id="ARBA00022643"/>
    </source>
</evidence>
<dbReference type="InterPro" id="IPR019740">
    <property type="entry name" value="Pyridox_Oxase_CS"/>
</dbReference>
<dbReference type="NCBIfam" id="NF004231">
    <property type="entry name" value="PRK05679.1"/>
    <property type="match status" value="1"/>
</dbReference>
<dbReference type="NCBIfam" id="NF038138">
    <property type="entry name" value="phena_PhzG"/>
    <property type="match status" value="1"/>
</dbReference>
<evidence type="ECO:0000256" key="5">
    <source>
        <dbReference type="PIRSR" id="PIRSR000190-2"/>
    </source>
</evidence>
<evidence type="ECO:0000256" key="4">
    <source>
        <dbReference type="ARBA" id="ARBA00023002"/>
    </source>
</evidence>
<dbReference type="AlphaFoldDB" id="A0AB39T4T6"/>